<dbReference type="InterPro" id="IPR022385">
    <property type="entry name" value="Rhs_assc_core"/>
</dbReference>
<dbReference type="Gene3D" id="2.180.10.10">
    <property type="entry name" value="RHS repeat-associated core"/>
    <property type="match status" value="1"/>
</dbReference>
<keyword evidence="2" id="KW-1185">Reference proteome</keyword>
<dbReference type="RefSeq" id="WP_208863560.1">
    <property type="nucleotide sequence ID" value="NZ_MUGS01000060.1"/>
</dbReference>
<dbReference type="NCBIfam" id="TIGR03696">
    <property type="entry name" value="Rhs_assc_core"/>
    <property type="match status" value="1"/>
</dbReference>
<proteinExistence type="predicted"/>
<dbReference type="AlphaFoldDB" id="A0A227NQH4"/>
<accession>A0A227NQH4</accession>
<protein>
    <recommendedName>
        <fullName evidence="3">RHS repeat-associated core domain-containing protein</fullName>
    </recommendedName>
</protein>
<reference evidence="1 2" key="1">
    <citation type="submission" date="2016-11" db="EMBL/GenBank/DDBJ databases">
        <title>Whole genomes of Flavobacteriaceae.</title>
        <authorList>
            <person name="Stine C."/>
            <person name="Li C."/>
            <person name="Tadesse D."/>
        </authorList>
    </citation>
    <scope>NUCLEOTIDE SEQUENCE [LARGE SCALE GENOMIC DNA]</scope>
    <source>
        <strain evidence="1 2">DSM 24704</strain>
    </source>
</reference>
<dbReference type="Proteomes" id="UP000214684">
    <property type="component" value="Unassembled WGS sequence"/>
</dbReference>
<gene>
    <name evidence="1" type="ORF">B0A64_21110</name>
</gene>
<evidence type="ECO:0000313" key="1">
    <source>
        <dbReference type="EMBL" id="OXE99606.1"/>
    </source>
</evidence>
<evidence type="ECO:0000313" key="2">
    <source>
        <dbReference type="Proteomes" id="UP000214684"/>
    </source>
</evidence>
<name>A0A227NQH4_9FLAO</name>
<comment type="caution">
    <text evidence="1">The sequence shown here is derived from an EMBL/GenBank/DDBJ whole genome shotgun (WGS) entry which is preliminary data.</text>
</comment>
<dbReference type="InterPro" id="IPR032871">
    <property type="entry name" value="AHH_dom_containing"/>
</dbReference>
<dbReference type="Pfam" id="PF14412">
    <property type="entry name" value="AHH"/>
    <property type="match status" value="1"/>
</dbReference>
<sequence>KYKYNGKELQDESIGGFQLNWYDMEARNYMPDIGRWGSIDELAESFFNFSPYDFSNNNPVFFSDPSGLAPENPNTNYLASTVVNSRGKVLDYKNDGDTNIYLADDNWKVGSSRTGLPIIGHEKAGATYYPGQQININFLTGVGEVSRIANGAATPIGGAFDILGFWDMLSQTTEGDSDLLALLFIMRGKGVNSTNIGINNSHHLVPKAVFKALKRDLKALMKLGSKKNLINLTTPFHGNHPQYSAYVKNVLTELKNAGSLSKASIEVLQNDLRSIISNAAKEYDKTGKNLNEYFRQLNK</sequence>
<evidence type="ECO:0008006" key="3">
    <source>
        <dbReference type="Google" id="ProtNLM"/>
    </source>
</evidence>
<organism evidence="1 2">
    <name type="scientific">Flavobacterium araucananum</name>
    <dbReference type="NCBI Taxonomy" id="946678"/>
    <lineage>
        <taxon>Bacteria</taxon>
        <taxon>Pseudomonadati</taxon>
        <taxon>Bacteroidota</taxon>
        <taxon>Flavobacteriia</taxon>
        <taxon>Flavobacteriales</taxon>
        <taxon>Flavobacteriaceae</taxon>
        <taxon>Flavobacterium</taxon>
    </lineage>
</organism>
<feature type="non-terminal residue" evidence="1">
    <location>
        <position position="1"/>
    </location>
</feature>
<dbReference type="EMBL" id="MUGS01000060">
    <property type="protein sequence ID" value="OXE99606.1"/>
    <property type="molecule type" value="Genomic_DNA"/>
</dbReference>